<feature type="domain" description="Solute-binding protein family 5" evidence="2">
    <location>
        <begin position="87"/>
        <end position="422"/>
    </location>
</feature>
<sequence length="526" mass="59142">MRNRWMRLTAVLAAAAMLGGMLAGCGSNDSSKSGKGETGKVQQNEDIAKFIYQVTDSFDTSINYIAASWVTYGVAETLFEVDEEGNAVPLLADSMEMKDDLHWTLKLKEGIKFHDGTPFNADAVLFTFDRLAATGEIGGNFDFIVSMDKKDDYTIEITTTEAYGALKERFCEYKTAIVSPTNKFEDTLIGTGPFKFKETQKDVKNVVEKNDDYWGGDVKLAGAEFYPGEDEMTRSFQLYNNEVDFSILNIPITEYENAKTKEQLDVFTLDCDYTHIMILNTTKAPFDNKDVRHAFSYAIDREQLVNSIYGNVEGGVPSFGVVPVKYSWSNPDACTAVYDREKALELFRNAGIEDTDGDGMLEYEGAPFTVTIMTYETGLYKNAVEILQSQLKDIGVNVELEITTWDVTDQKMSDKDYDINFDSVPFLEFGSPVSLANKFGSDAYFALGAGYASEEMDLALEEGSKALEEETRKEKYDKVQEIAMEDMPFIPVFEVVKVYAMNKRLHDMDLNTYSVFKLTKDTYIQD</sequence>
<dbReference type="Proteomes" id="UP000654573">
    <property type="component" value="Unassembled WGS sequence"/>
</dbReference>
<dbReference type="InterPro" id="IPR030678">
    <property type="entry name" value="Peptide/Ni-bd"/>
</dbReference>
<feature type="signal peptide" evidence="1">
    <location>
        <begin position="1"/>
        <end position="23"/>
    </location>
</feature>
<evidence type="ECO:0000313" key="4">
    <source>
        <dbReference type="Proteomes" id="UP000654573"/>
    </source>
</evidence>
<gene>
    <name evidence="3" type="ORF">H8S76_02325</name>
</gene>
<dbReference type="EMBL" id="JACOOU010000001">
    <property type="protein sequence ID" value="MBC5671069.1"/>
    <property type="molecule type" value="Genomic_DNA"/>
</dbReference>
<dbReference type="Gene3D" id="3.40.190.10">
    <property type="entry name" value="Periplasmic binding protein-like II"/>
    <property type="match status" value="1"/>
</dbReference>
<organism evidence="3 4">
    <name type="scientific">Blautia celeris</name>
    <dbReference type="NCBI Taxonomy" id="2763026"/>
    <lineage>
        <taxon>Bacteria</taxon>
        <taxon>Bacillati</taxon>
        <taxon>Bacillota</taxon>
        <taxon>Clostridia</taxon>
        <taxon>Lachnospirales</taxon>
        <taxon>Lachnospiraceae</taxon>
        <taxon>Blautia</taxon>
    </lineage>
</organism>
<evidence type="ECO:0000313" key="3">
    <source>
        <dbReference type="EMBL" id="MBC5671069.1"/>
    </source>
</evidence>
<dbReference type="PROSITE" id="PS51257">
    <property type="entry name" value="PROKAR_LIPOPROTEIN"/>
    <property type="match status" value="1"/>
</dbReference>
<protein>
    <recommendedName>
        <fullName evidence="2">Solute-binding protein family 5 domain-containing protein</fullName>
    </recommendedName>
</protein>
<dbReference type="SUPFAM" id="SSF53850">
    <property type="entry name" value="Periplasmic binding protein-like II"/>
    <property type="match status" value="1"/>
</dbReference>
<dbReference type="PIRSF" id="PIRSF002741">
    <property type="entry name" value="MppA"/>
    <property type="match status" value="1"/>
</dbReference>
<dbReference type="InterPro" id="IPR039424">
    <property type="entry name" value="SBP_5"/>
</dbReference>
<feature type="chain" id="PRO_5046578835" description="Solute-binding protein family 5 domain-containing protein" evidence="1">
    <location>
        <begin position="24"/>
        <end position="526"/>
    </location>
</feature>
<dbReference type="Gene3D" id="3.10.105.10">
    <property type="entry name" value="Dipeptide-binding Protein, Domain 3"/>
    <property type="match status" value="1"/>
</dbReference>
<reference evidence="3 4" key="1">
    <citation type="submission" date="2020-08" db="EMBL/GenBank/DDBJ databases">
        <title>Genome public.</title>
        <authorList>
            <person name="Liu C."/>
            <person name="Sun Q."/>
        </authorList>
    </citation>
    <scope>NUCLEOTIDE SEQUENCE [LARGE SCALE GENOMIC DNA]</scope>
    <source>
        <strain evidence="3 4">NSJ-34</strain>
    </source>
</reference>
<proteinExistence type="predicted"/>
<evidence type="ECO:0000259" key="2">
    <source>
        <dbReference type="Pfam" id="PF00496"/>
    </source>
</evidence>
<evidence type="ECO:0000256" key="1">
    <source>
        <dbReference type="SAM" id="SignalP"/>
    </source>
</evidence>
<dbReference type="PANTHER" id="PTHR30290">
    <property type="entry name" value="PERIPLASMIC BINDING COMPONENT OF ABC TRANSPORTER"/>
    <property type="match status" value="1"/>
</dbReference>
<dbReference type="Pfam" id="PF00496">
    <property type="entry name" value="SBP_bac_5"/>
    <property type="match status" value="1"/>
</dbReference>
<keyword evidence="1" id="KW-0732">Signal</keyword>
<accession>A0ABR7F787</accession>
<dbReference type="RefSeq" id="WP_118593877.1">
    <property type="nucleotide sequence ID" value="NZ_JACOOU010000001.1"/>
</dbReference>
<dbReference type="Gene3D" id="3.90.76.10">
    <property type="entry name" value="Dipeptide-binding Protein, Domain 1"/>
    <property type="match status" value="1"/>
</dbReference>
<name>A0ABR7F787_9FIRM</name>
<comment type="caution">
    <text evidence="3">The sequence shown here is derived from an EMBL/GenBank/DDBJ whole genome shotgun (WGS) entry which is preliminary data.</text>
</comment>
<keyword evidence="4" id="KW-1185">Reference proteome</keyword>
<dbReference type="InterPro" id="IPR000914">
    <property type="entry name" value="SBP_5_dom"/>
</dbReference>